<feature type="domain" description="GOLD" evidence="12">
    <location>
        <begin position="36"/>
        <end position="118"/>
    </location>
</feature>
<evidence type="ECO:0000256" key="8">
    <source>
        <dbReference type="ARBA" id="ARBA00022989"/>
    </source>
</evidence>
<dbReference type="EMBL" id="OW240914">
    <property type="protein sequence ID" value="CAH2273060.1"/>
    <property type="molecule type" value="Genomic_DNA"/>
</dbReference>
<dbReference type="GO" id="GO:0033116">
    <property type="term" value="C:endoplasmic reticulum-Golgi intermediate compartment membrane"/>
    <property type="evidence" value="ECO:0007669"/>
    <property type="project" value="UniProtKB-SubCell"/>
</dbReference>
<dbReference type="GO" id="GO:0005794">
    <property type="term" value="C:Golgi apparatus"/>
    <property type="evidence" value="ECO:0007669"/>
    <property type="project" value="UniProtKB-SubCell"/>
</dbReference>
<dbReference type="Pfam" id="PF01105">
    <property type="entry name" value="EMP24_GP25L"/>
    <property type="match status" value="1"/>
</dbReference>
<dbReference type="PROSITE" id="PS50866">
    <property type="entry name" value="GOLD"/>
    <property type="match status" value="1"/>
</dbReference>
<keyword evidence="9" id="KW-0472">Membrane</keyword>
<evidence type="ECO:0000259" key="12">
    <source>
        <dbReference type="PROSITE" id="PS50866"/>
    </source>
</evidence>
<organism evidence="13 14">
    <name type="scientific">Pelobates cultripes</name>
    <name type="common">Western spadefoot toad</name>
    <dbReference type="NCBI Taxonomy" id="61616"/>
    <lineage>
        <taxon>Eukaryota</taxon>
        <taxon>Metazoa</taxon>
        <taxon>Chordata</taxon>
        <taxon>Craniata</taxon>
        <taxon>Vertebrata</taxon>
        <taxon>Euteleostomi</taxon>
        <taxon>Amphibia</taxon>
        <taxon>Batrachia</taxon>
        <taxon>Anura</taxon>
        <taxon>Pelobatoidea</taxon>
        <taxon>Pelobatidae</taxon>
        <taxon>Pelobates</taxon>
    </lineage>
</organism>
<evidence type="ECO:0000256" key="7">
    <source>
        <dbReference type="ARBA" id="ARBA00022824"/>
    </source>
</evidence>
<dbReference type="InterPro" id="IPR036598">
    <property type="entry name" value="GOLD_dom_sf"/>
</dbReference>
<dbReference type="GO" id="GO:0005789">
    <property type="term" value="C:endoplasmic reticulum membrane"/>
    <property type="evidence" value="ECO:0007669"/>
    <property type="project" value="UniProtKB-SubCell"/>
</dbReference>
<gene>
    <name evidence="13" type="ORF">PECUL_23A019510</name>
</gene>
<evidence type="ECO:0000256" key="11">
    <source>
        <dbReference type="SAM" id="SignalP"/>
    </source>
</evidence>
<evidence type="ECO:0000256" key="1">
    <source>
        <dbReference type="ARBA" id="ARBA00004115"/>
    </source>
</evidence>
<evidence type="ECO:0000256" key="9">
    <source>
        <dbReference type="ARBA" id="ARBA00023136"/>
    </source>
</evidence>
<sequence length="160" mass="17660">MASAGSLLVLLLPLAACTFTQPQDTELTFLLPAGRQECFYQGALYNDSMEIEYQVIGGAGLDVDFTITTPSGVLLIMERRRSDGVHTVEPAEAGDYMICFDNSFSTISEKLVFFEIIFDTRPGDEEPDNWSEMVEPDELLDIKIEDIKVGQRGGGGGYKF</sequence>
<evidence type="ECO:0000256" key="2">
    <source>
        <dbReference type="ARBA" id="ARBA00004151"/>
    </source>
</evidence>
<feature type="signal peptide" evidence="11">
    <location>
        <begin position="1"/>
        <end position="22"/>
    </location>
</feature>
<keyword evidence="7" id="KW-0256">Endoplasmic reticulum</keyword>
<evidence type="ECO:0000256" key="4">
    <source>
        <dbReference type="ARBA" id="ARBA00007104"/>
    </source>
</evidence>
<reference evidence="13" key="1">
    <citation type="submission" date="2022-03" db="EMBL/GenBank/DDBJ databases">
        <authorList>
            <person name="Alioto T."/>
            <person name="Alioto T."/>
            <person name="Gomez Garrido J."/>
        </authorList>
    </citation>
    <scope>NUCLEOTIDE SEQUENCE</scope>
</reference>
<keyword evidence="14" id="KW-1185">Reference proteome</keyword>
<comment type="subcellular location">
    <subcellularLocation>
        <location evidence="1">Endoplasmic reticulum membrane</location>
        <topology evidence="1">Single-pass type I membrane protein</topology>
    </subcellularLocation>
    <subcellularLocation>
        <location evidence="2">Endoplasmic reticulum-Golgi intermediate compartment membrane</location>
        <topology evidence="2">Single-pass type I membrane protein</topology>
    </subcellularLocation>
    <subcellularLocation>
        <location evidence="3">Golgi apparatus</location>
        <location evidence="3">cis-Golgi network membrane</location>
        <topology evidence="3">Single-pass type I membrane protein</topology>
    </subcellularLocation>
    <subcellularLocation>
        <location evidence="10">Membrane</location>
        <topology evidence="10">Single-pass type I membrane protein</topology>
    </subcellularLocation>
</comment>
<accession>A0AAD1VXZ2</accession>
<evidence type="ECO:0000313" key="13">
    <source>
        <dbReference type="EMBL" id="CAH2273060.1"/>
    </source>
</evidence>
<name>A0AAD1VXZ2_PELCU</name>
<feature type="chain" id="PRO_5042207196" evidence="11">
    <location>
        <begin position="23"/>
        <end position="160"/>
    </location>
</feature>
<dbReference type="PANTHER" id="PTHR22811">
    <property type="entry name" value="TRANSMEMBRANE EMP24 DOMAIN-CONTAINING PROTEIN"/>
    <property type="match status" value="1"/>
</dbReference>
<dbReference type="SMART" id="SM01190">
    <property type="entry name" value="EMP24_GP25L"/>
    <property type="match status" value="1"/>
</dbReference>
<dbReference type="AlphaFoldDB" id="A0AAD1VXZ2"/>
<evidence type="ECO:0000313" key="14">
    <source>
        <dbReference type="Proteomes" id="UP001295444"/>
    </source>
</evidence>
<evidence type="ECO:0000256" key="5">
    <source>
        <dbReference type="ARBA" id="ARBA00022692"/>
    </source>
</evidence>
<dbReference type="InterPro" id="IPR015720">
    <property type="entry name" value="Emp24-like"/>
</dbReference>
<protein>
    <submittedName>
        <fullName evidence="13">Transmembrane emp24 domain-containing 1</fullName>
    </submittedName>
</protein>
<comment type="similarity">
    <text evidence="4 10">Belongs to the EMP24/GP25L family.</text>
</comment>
<keyword evidence="6 11" id="KW-0732">Signal</keyword>
<dbReference type="Proteomes" id="UP001295444">
    <property type="component" value="Chromosome 03"/>
</dbReference>
<evidence type="ECO:0000256" key="3">
    <source>
        <dbReference type="ARBA" id="ARBA00004619"/>
    </source>
</evidence>
<evidence type="ECO:0000256" key="6">
    <source>
        <dbReference type="ARBA" id="ARBA00022729"/>
    </source>
</evidence>
<dbReference type="SUPFAM" id="SSF101576">
    <property type="entry name" value="Supernatant protein factor (SPF), C-terminal domain"/>
    <property type="match status" value="1"/>
</dbReference>
<keyword evidence="8" id="KW-1133">Transmembrane helix</keyword>
<dbReference type="InterPro" id="IPR009038">
    <property type="entry name" value="GOLD_dom"/>
</dbReference>
<keyword evidence="5 10" id="KW-0812">Transmembrane</keyword>
<evidence type="ECO:0000256" key="10">
    <source>
        <dbReference type="RuleBase" id="RU003827"/>
    </source>
</evidence>
<proteinExistence type="inferred from homology"/>